<keyword evidence="3" id="KW-1185">Reference proteome</keyword>
<dbReference type="PANTHER" id="PTHR13382">
    <property type="entry name" value="MITOCHONDRIAL ATP SYNTHASE COUPLING FACTOR B"/>
    <property type="match status" value="1"/>
</dbReference>
<proteinExistence type="predicted"/>
<dbReference type="PANTHER" id="PTHR13382:SF22">
    <property type="entry name" value="F-BOX PROTEIN SKIP14"/>
    <property type="match status" value="1"/>
</dbReference>
<dbReference type="InterPro" id="IPR050648">
    <property type="entry name" value="F-box_LRR-repeat"/>
</dbReference>
<dbReference type="GO" id="GO:0005737">
    <property type="term" value="C:cytoplasm"/>
    <property type="evidence" value="ECO:0007669"/>
    <property type="project" value="TreeGrafter"/>
</dbReference>
<dbReference type="InterPro" id="IPR036047">
    <property type="entry name" value="F-box-like_dom_sf"/>
</dbReference>
<accession>A0A8X9A3V5</accession>
<gene>
    <name evidence="2" type="ORF">SASPL_110979</name>
</gene>
<sequence length="506" mass="56648">MALNFSCERDIFDCSSSEPASMDIVDRLPSDPFGMDIETTFSAITGWLEDLQVDYGGFMRRNNDMSSQEGYHSSAGWNIIWNNSIHVESFPRSIQLNERLSAGMQDYIPNGFQFDHDLDAALTLSTYENIGFNNGSASCSHEMGSGGEVEGASAFEGAPHEAFNYVLSYLGVKDLLSVERSCSFLSSTVRGDPLFWRTIHIDQPLNERITDDVLVQLSGRAQGKLESLSLVECPKITDDGLRRVLEENRRLTKREGGVEEYDDALSCVLKILSASSELWDLFIKLSVPGCTRISIDSIVNCIRAYNCNNEFGGIKQVRIGGLYGVSQEHFKELNSLMGSMDKKFETAHKPHFYHRGNFYLPYDDDRTIDIEMCLKCEKFRLVYDCPSEGCRAKDKSPEVCKACTLCIGRCAQCGRCINDTEFEETFCLELLCSDCFKQLPSYQDKLDEEDNFMELDDAVEDGDLVGVSWMLYGRGDDGLVGLVAFSVLMAEKLETESVDMDNSIGS</sequence>
<reference evidence="2" key="2">
    <citation type="submission" date="2020-08" db="EMBL/GenBank/DDBJ databases">
        <title>Plant Genome Project.</title>
        <authorList>
            <person name="Zhang R.-G."/>
        </authorList>
    </citation>
    <scope>NUCLEOTIDE SEQUENCE</scope>
    <source>
        <strain evidence="2">Huo1</strain>
        <tissue evidence="2">Leaf</tissue>
    </source>
</reference>
<protein>
    <recommendedName>
        <fullName evidence="1">F-box domain-containing protein</fullName>
    </recommendedName>
</protein>
<dbReference type="InterPro" id="IPR001810">
    <property type="entry name" value="F-box_dom"/>
</dbReference>
<comment type="caution">
    <text evidence="2">The sequence shown here is derived from an EMBL/GenBank/DDBJ whole genome shotgun (WGS) entry which is preliminary data.</text>
</comment>
<dbReference type="SUPFAM" id="SSF81383">
    <property type="entry name" value="F-box domain"/>
    <property type="match status" value="1"/>
</dbReference>
<evidence type="ECO:0000259" key="1">
    <source>
        <dbReference type="PROSITE" id="PS50181"/>
    </source>
</evidence>
<evidence type="ECO:0000313" key="2">
    <source>
        <dbReference type="EMBL" id="KAG6426746.1"/>
    </source>
</evidence>
<organism evidence="2">
    <name type="scientific">Salvia splendens</name>
    <name type="common">Scarlet sage</name>
    <dbReference type="NCBI Taxonomy" id="180675"/>
    <lineage>
        <taxon>Eukaryota</taxon>
        <taxon>Viridiplantae</taxon>
        <taxon>Streptophyta</taxon>
        <taxon>Embryophyta</taxon>
        <taxon>Tracheophyta</taxon>
        <taxon>Spermatophyta</taxon>
        <taxon>Magnoliopsida</taxon>
        <taxon>eudicotyledons</taxon>
        <taxon>Gunneridae</taxon>
        <taxon>Pentapetalae</taxon>
        <taxon>asterids</taxon>
        <taxon>lamiids</taxon>
        <taxon>Lamiales</taxon>
        <taxon>Lamiaceae</taxon>
        <taxon>Nepetoideae</taxon>
        <taxon>Mentheae</taxon>
        <taxon>Salviinae</taxon>
        <taxon>Salvia</taxon>
        <taxon>Salvia subgen. Calosphace</taxon>
        <taxon>core Calosphace</taxon>
    </lineage>
</organism>
<reference evidence="2" key="1">
    <citation type="submission" date="2018-01" db="EMBL/GenBank/DDBJ databases">
        <authorList>
            <person name="Mao J.F."/>
        </authorList>
    </citation>
    <scope>NUCLEOTIDE SEQUENCE</scope>
    <source>
        <strain evidence="2">Huo1</strain>
        <tissue evidence="2">Leaf</tissue>
    </source>
</reference>
<dbReference type="Gene3D" id="3.80.10.10">
    <property type="entry name" value="Ribonuclease Inhibitor"/>
    <property type="match status" value="1"/>
</dbReference>
<dbReference type="Proteomes" id="UP000298416">
    <property type="component" value="Unassembled WGS sequence"/>
</dbReference>
<dbReference type="EMBL" id="PNBA02000004">
    <property type="protein sequence ID" value="KAG6426746.1"/>
    <property type="molecule type" value="Genomic_DNA"/>
</dbReference>
<feature type="domain" description="F-box" evidence="1">
    <location>
        <begin position="152"/>
        <end position="199"/>
    </location>
</feature>
<dbReference type="InterPro" id="IPR032675">
    <property type="entry name" value="LRR_dom_sf"/>
</dbReference>
<dbReference type="AlphaFoldDB" id="A0A8X9A3V5"/>
<evidence type="ECO:0000313" key="3">
    <source>
        <dbReference type="Proteomes" id="UP000298416"/>
    </source>
</evidence>
<dbReference type="PROSITE" id="PS50181">
    <property type="entry name" value="FBOX"/>
    <property type="match status" value="1"/>
</dbReference>
<name>A0A8X9A3V5_SALSN</name>